<evidence type="ECO:0000313" key="3">
    <source>
        <dbReference type="Proteomes" id="UP000013827"/>
    </source>
</evidence>
<feature type="compositionally biased region" description="Low complexity" evidence="1">
    <location>
        <begin position="1"/>
        <end position="13"/>
    </location>
</feature>
<keyword evidence="3" id="KW-1185">Reference proteome</keyword>
<feature type="compositionally biased region" description="Basic residues" evidence="1">
    <location>
        <begin position="65"/>
        <end position="75"/>
    </location>
</feature>
<dbReference type="HOGENOM" id="CLU_1398679_0_0_1"/>
<dbReference type="KEGG" id="ehx:EMIHUDRAFT_457596"/>
<organism evidence="2 3">
    <name type="scientific">Emiliania huxleyi (strain CCMP1516)</name>
    <dbReference type="NCBI Taxonomy" id="280463"/>
    <lineage>
        <taxon>Eukaryota</taxon>
        <taxon>Haptista</taxon>
        <taxon>Haptophyta</taxon>
        <taxon>Prymnesiophyceae</taxon>
        <taxon>Isochrysidales</taxon>
        <taxon>Noelaerhabdaceae</taxon>
        <taxon>Emiliania</taxon>
    </lineage>
</organism>
<dbReference type="RefSeq" id="XP_005777765.1">
    <property type="nucleotide sequence ID" value="XM_005777708.1"/>
</dbReference>
<feature type="region of interest" description="Disordered" evidence="1">
    <location>
        <begin position="135"/>
        <end position="160"/>
    </location>
</feature>
<name>A0A0D3JPA1_EMIH1</name>
<feature type="region of interest" description="Disordered" evidence="1">
    <location>
        <begin position="100"/>
        <end position="121"/>
    </location>
</feature>
<reference evidence="2" key="2">
    <citation type="submission" date="2024-10" db="UniProtKB">
        <authorList>
            <consortium name="EnsemblProtists"/>
        </authorList>
    </citation>
    <scope>IDENTIFICATION</scope>
</reference>
<evidence type="ECO:0000313" key="2">
    <source>
        <dbReference type="EnsemblProtists" id="EOD25336"/>
    </source>
</evidence>
<accession>A0A0D3JPA1</accession>
<feature type="region of interest" description="Disordered" evidence="1">
    <location>
        <begin position="1"/>
        <end position="87"/>
    </location>
</feature>
<dbReference type="AlphaFoldDB" id="A0A0D3JPA1"/>
<reference evidence="3" key="1">
    <citation type="journal article" date="2013" name="Nature">
        <title>Pan genome of the phytoplankton Emiliania underpins its global distribution.</title>
        <authorList>
            <person name="Read B.A."/>
            <person name="Kegel J."/>
            <person name="Klute M.J."/>
            <person name="Kuo A."/>
            <person name="Lefebvre S.C."/>
            <person name="Maumus F."/>
            <person name="Mayer C."/>
            <person name="Miller J."/>
            <person name="Monier A."/>
            <person name="Salamov A."/>
            <person name="Young J."/>
            <person name="Aguilar M."/>
            <person name="Claverie J.M."/>
            <person name="Frickenhaus S."/>
            <person name="Gonzalez K."/>
            <person name="Herman E.K."/>
            <person name="Lin Y.C."/>
            <person name="Napier J."/>
            <person name="Ogata H."/>
            <person name="Sarno A.F."/>
            <person name="Shmutz J."/>
            <person name="Schroeder D."/>
            <person name="de Vargas C."/>
            <person name="Verret F."/>
            <person name="von Dassow P."/>
            <person name="Valentin K."/>
            <person name="Van de Peer Y."/>
            <person name="Wheeler G."/>
            <person name="Dacks J.B."/>
            <person name="Delwiche C.F."/>
            <person name="Dyhrman S.T."/>
            <person name="Glockner G."/>
            <person name="John U."/>
            <person name="Richards T."/>
            <person name="Worden A.Z."/>
            <person name="Zhang X."/>
            <person name="Grigoriev I.V."/>
            <person name="Allen A.E."/>
            <person name="Bidle K."/>
            <person name="Borodovsky M."/>
            <person name="Bowler C."/>
            <person name="Brownlee C."/>
            <person name="Cock J.M."/>
            <person name="Elias M."/>
            <person name="Gladyshev V.N."/>
            <person name="Groth M."/>
            <person name="Guda C."/>
            <person name="Hadaegh A."/>
            <person name="Iglesias-Rodriguez M.D."/>
            <person name="Jenkins J."/>
            <person name="Jones B.M."/>
            <person name="Lawson T."/>
            <person name="Leese F."/>
            <person name="Lindquist E."/>
            <person name="Lobanov A."/>
            <person name="Lomsadze A."/>
            <person name="Malik S.B."/>
            <person name="Marsh M.E."/>
            <person name="Mackinder L."/>
            <person name="Mock T."/>
            <person name="Mueller-Roeber B."/>
            <person name="Pagarete A."/>
            <person name="Parker M."/>
            <person name="Probert I."/>
            <person name="Quesneville H."/>
            <person name="Raines C."/>
            <person name="Rensing S.A."/>
            <person name="Riano-Pachon D.M."/>
            <person name="Richier S."/>
            <person name="Rokitta S."/>
            <person name="Shiraiwa Y."/>
            <person name="Soanes D.M."/>
            <person name="van der Giezen M."/>
            <person name="Wahlund T.M."/>
            <person name="Williams B."/>
            <person name="Wilson W."/>
            <person name="Wolfe G."/>
            <person name="Wurch L.L."/>
        </authorList>
    </citation>
    <scope>NUCLEOTIDE SEQUENCE</scope>
</reference>
<proteinExistence type="predicted"/>
<feature type="compositionally biased region" description="Basic residues" evidence="1">
    <location>
        <begin position="30"/>
        <end position="58"/>
    </location>
</feature>
<protein>
    <submittedName>
        <fullName evidence="2">Uncharacterized protein</fullName>
    </submittedName>
</protein>
<feature type="compositionally biased region" description="Basic residues" evidence="1">
    <location>
        <begin position="14"/>
        <end position="23"/>
    </location>
</feature>
<dbReference type="OMA" id="ASPCKCH"/>
<feature type="compositionally biased region" description="Basic residues" evidence="1">
    <location>
        <begin position="135"/>
        <end position="144"/>
    </location>
</feature>
<evidence type="ECO:0000256" key="1">
    <source>
        <dbReference type="SAM" id="MobiDB-lite"/>
    </source>
</evidence>
<sequence length="195" mass="23039">MARGRAGRGAATRLRARLYRHPRALPSSPRSRHRPALRRRYSRRSPTRTIQTRRRRAGRAGVVVSHRRRRRRPAGKRSQTETATATGWAPWRLRRLSALPARARTSQARGPRTREPRWRRGSQRWRTRCRRRWTPTTLRRRRASRMSSTRSTTRSTPSGSPYGWPSMWRMWAAWRPRERAGRRRGLVVPLRAGLC</sequence>
<dbReference type="EnsemblProtists" id="EOD25336">
    <property type="protein sequence ID" value="EOD25336"/>
    <property type="gene ID" value="EMIHUDRAFT_457596"/>
</dbReference>
<feature type="compositionally biased region" description="Low complexity" evidence="1">
    <location>
        <begin position="145"/>
        <end position="160"/>
    </location>
</feature>
<dbReference type="Proteomes" id="UP000013827">
    <property type="component" value="Unassembled WGS sequence"/>
</dbReference>
<dbReference type="GeneID" id="17270881"/>
<dbReference type="PaxDb" id="2903-EOD25336"/>